<protein>
    <submittedName>
        <fullName evidence="1">Uncharacterized protein</fullName>
    </submittedName>
</protein>
<dbReference type="RefSeq" id="WP_306711731.1">
    <property type="nucleotide sequence ID" value="NZ_JAUJFI010000241.1"/>
</dbReference>
<comment type="caution">
    <text evidence="1">The sequence shown here is derived from an EMBL/GenBank/DDBJ whole genome shotgun (WGS) entry which is preliminary data.</text>
</comment>
<reference evidence="1 2" key="1">
    <citation type="submission" date="2023-06" db="EMBL/GenBank/DDBJ databases">
        <title>Azospirillum isscasensis sp.nov, a bacterium isolated from rhizosphere soil of rice.</title>
        <authorList>
            <person name="Wang H."/>
        </authorList>
    </citation>
    <scope>NUCLEOTIDE SEQUENCE [LARGE SCALE GENOMIC DNA]</scope>
    <source>
        <strain evidence="1 2">C340-1</strain>
    </source>
</reference>
<gene>
    <name evidence="1" type="ORF">QSG27_27165</name>
</gene>
<evidence type="ECO:0000313" key="2">
    <source>
        <dbReference type="Proteomes" id="UP001227317"/>
    </source>
</evidence>
<organism evidence="1 2">
    <name type="scientific">Azospirillum isscasi</name>
    <dbReference type="NCBI Taxonomy" id="3053926"/>
    <lineage>
        <taxon>Bacteria</taxon>
        <taxon>Pseudomonadati</taxon>
        <taxon>Pseudomonadota</taxon>
        <taxon>Alphaproteobacteria</taxon>
        <taxon>Rhodospirillales</taxon>
        <taxon>Azospirillaceae</taxon>
        <taxon>Azospirillum</taxon>
    </lineage>
</organism>
<dbReference type="EMBL" id="JAUJFI010000241">
    <property type="protein sequence ID" value="MDQ2106402.1"/>
    <property type="molecule type" value="Genomic_DNA"/>
</dbReference>
<sequence>MSLPPPPWLHPGIRLIEAERSAGWADIAAQADAFEAAFRGA</sequence>
<proteinExistence type="predicted"/>
<name>A0ABU0WRF5_9PROT</name>
<evidence type="ECO:0000313" key="1">
    <source>
        <dbReference type="EMBL" id="MDQ2106402.1"/>
    </source>
</evidence>
<keyword evidence="2" id="KW-1185">Reference proteome</keyword>
<accession>A0ABU0WRF5</accession>
<dbReference type="Proteomes" id="UP001227317">
    <property type="component" value="Unassembled WGS sequence"/>
</dbReference>